<proteinExistence type="inferred from homology"/>
<evidence type="ECO:0000256" key="12">
    <source>
        <dbReference type="ARBA" id="ARBA00024680"/>
    </source>
</evidence>
<evidence type="ECO:0000313" key="19">
    <source>
        <dbReference type="Proteomes" id="UP001153737"/>
    </source>
</evidence>
<feature type="compositionally biased region" description="Basic and acidic residues" evidence="17">
    <location>
        <begin position="39"/>
        <end position="69"/>
    </location>
</feature>
<dbReference type="AlphaFoldDB" id="A0A9P0GNQ2"/>
<name>A0A9P0GNQ2_PHACE</name>
<evidence type="ECO:0000313" key="18">
    <source>
        <dbReference type="EMBL" id="CAH1164225.1"/>
    </source>
</evidence>
<evidence type="ECO:0000256" key="13">
    <source>
        <dbReference type="ARBA" id="ARBA00026227"/>
    </source>
</evidence>
<dbReference type="Gene3D" id="1.25.40.510">
    <property type="entry name" value="GLE1-like"/>
    <property type="match status" value="1"/>
</dbReference>
<dbReference type="GO" id="GO:0005737">
    <property type="term" value="C:cytoplasm"/>
    <property type="evidence" value="ECO:0007669"/>
    <property type="project" value="UniProtKB-SubCell"/>
</dbReference>
<evidence type="ECO:0000256" key="7">
    <source>
        <dbReference type="ARBA" id="ARBA00022927"/>
    </source>
</evidence>
<comment type="similarity">
    <text evidence="3">Belongs to the GLE1 family.</text>
</comment>
<evidence type="ECO:0000256" key="11">
    <source>
        <dbReference type="ARBA" id="ARBA00023242"/>
    </source>
</evidence>
<evidence type="ECO:0000256" key="1">
    <source>
        <dbReference type="ARBA" id="ARBA00004496"/>
    </source>
</evidence>
<evidence type="ECO:0000256" key="15">
    <source>
        <dbReference type="ARBA" id="ARBA00030897"/>
    </source>
</evidence>
<dbReference type="InterPro" id="IPR038506">
    <property type="entry name" value="GLE1-like_sf"/>
</dbReference>
<evidence type="ECO:0000256" key="16">
    <source>
        <dbReference type="SAM" id="Coils"/>
    </source>
</evidence>
<keyword evidence="4" id="KW-0813">Transport</keyword>
<dbReference type="GO" id="GO:0044614">
    <property type="term" value="C:nuclear pore cytoplasmic filaments"/>
    <property type="evidence" value="ECO:0007669"/>
    <property type="project" value="TreeGrafter"/>
</dbReference>
<reference evidence="18" key="2">
    <citation type="submission" date="2022-10" db="EMBL/GenBank/DDBJ databases">
        <authorList>
            <consortium name="ENA_rothamsted_submissions"/>
            <consortium name="culmorum"/>
            <person name="King R."/>
        </authorList>
    </citation>
    <scope>NUCLEOTIDE SEQUENCE</scope>
</reference>
<dbReference type="EMBL" id="OU896710">
    <property type="protein sequence ID" value="CAH1164225.1"/>
    <property type="molecule type" value="Genomic_DNA"/>
</dbReference>
<protein>
    <recommendedName>
        <fullName evidence="13">mRNA export factor GLE1</fullName>
    </recommendedName>
    <alternativeName>
        <fullName evidence="15">GLE1 RNA export mediator</fullName>
    </alternativeName>
    <alternativeName>
        <fullName evidence="14">Nucleoporin GLE1</fullName>
    </alternativeName>
</protein>
<sequence length="679" mass="79007">MDDIVIEFENLKLSAFQKLQQFDPSSINNVTIGPNADTSRIKVDRRSPSKRSKNDNDKISTKQDSPDSNKRIEDLVNNLEVRKSVHHDHIETLEEFSRKQELNKQNQWLSNQVLSESNNRIENMVNNLEMHRLQEVQKSVHKHIKTMEDFSRKQELNKQKQWLSIQKNFVDDMQQKEIKIFKALHEFDKNSSNDQAKLAQYYQNIELHRQKQEQKLKMKEKQTQIIHGYLDQIQKYQEEFNKCYQQILPVIKKCSKNDELRSLIGDDSKLFKSLPESFDELLAQCKTGKINEEDINKAAHLLTQLTAFKTRIESKVDEINTSIEQQNNSNVPTKTEPPPVVNVPAMSQNVNIMNVPKPPQPQKVISSLSQYVSSENLRMYADILQFHDTHTASFKSLESDASLKQFRFDCKKAINIPVNSLSGVNSEHILDKYNRLHNLLRGKDVLVSDKRINASKHPQGIAFCIDLLAKKFVLQGDLIVSSNPESAFCYATVIISLWNDFPTFGKLLLAYFYKSCPFLVPQYIPQQEHETDEDFYLRQGYQYNEGQIEKQDKFLKRMTGIMRLYAAILIVKPKRTQSGSPHNIQHGWRWMSSLLKLEPQVDITATVLHAFLEMAGFEMDARYGRIFQKLITIIINSYLPGLREKCTGGAVTRLELLLKDYFQNRRFQTPTGYLEYSYW</sequence>
<evidence type="ECO:0000256" key="9">
    <source>
        <dbReference type="ARBA" id="ARBA00023054"/>
    </source>
</evidence>
<dbReference type="PANTHER" id="PTHR12960">
    <property type="entry name" value="GLE-1-RELATED"/>
    <property type="match status" value="1"/>
</dbReference>
<evidence type="ECO:0000256" key="10">
    <source>
        <dbReference type="ARBA" id="ARBA00023132"/>
    </source>
</evidence>
<comment type="subcellular location">
    <subcellularLocation>
        <location evidence="1">Cytoplasm</location>
    </subcellularLocation>
    <subcellularLocation>
        <location evidence="2">Nucleus</location>
        <location evidence="2">Nuclear pore complex</location>
    </subcellularLocation>
</comment>
<dbReference type="GO" id="GO:0000822">
    <property type="term" value="F:inositol hexakisphosphate binding"/>
    <property type="evidence" value="ECO:0007669"/>
    <property type="project" value="TreeGrafter"/>
</dbReference>
<evidence type="ECO:0000256" key="5">
    <source>
        <dbReference type="ARBA" id="ARBA00022490"/>
    </source>
</evidence>
<evidence type="ECO:0000256" key="3">
    <source>
        <dbReference type="ARBA" id="ARBA00011056"/>
    </source>
</evidence>
<dbReference type="PANTHER" id="PTHR12960:SF0">
    <property type="entry name" value="MRNA EXPORT FACTOR GLE1"/>
    <property type="match status" value="1"/>
</dbReference>
<organism evidence="18 19">
    <name type="scientific">Phaedon cochleariae</name>
    <name type="common">Mustard beetle</name>
    <dbReference type="NCBI Taxonomy" id="80249"/>
    <lineage>
        <taxon>Eukaryota</taxon>
        <taxon>Metazoa</taxon>
        <taxon>Ecdysozoa</taxon>
        <taxon>Arthropoda</taxon>
        <taxon>Hexapoda</taxon>
        <taxon>Insecta</taxon>
        <taxon>Pterygota</taxon>
        <taxon>Neoptera</taxon>
        <taxon>Endopterygota</taxon>
        <taxon>Coleoptera</taxon>
        <taxon>Polyphaga</taxon>
        <taxon>Cucujiformia</taxon>
        <taxon>Chrysomeloidea</taxon>
        <taxon>Chrysomelidae</taxon>
        <taxon>Chrysomelinae</taxon>
        <taxon>Chrysomelini</taxon>
        <taxon>Phaedon</taxon>
    </lineage>
</organism>
<keyword evidence="11" id="KW-0539">Nucleus</keyword>
<keyword evidence="19" id="KW-1185">Reference proteome</keyword>
<keyword evidence="9 16" id="KW-0175">Coiled coil</keyword>
<dbReference type="GO" id="GO:0005543">
    <property type="term" value="F:phospholipid binding"/>
    <property type="evidence" value="ECO:0007669"/>
    <property type="project" value="TreeGrafter"/>
</dbReference>
<reference evidence="18" key="1">
    <citation type="submission" date="2022-01" db="EMBL/GenBank/DDBJ databases">
        <authorList>
            <person name="King R."/>
        </authorList>
    </citation>
    <scope>NUCLEOTIDE SEQUENCE</scope>
</reference>
<feature type="region of interest" description="Disordered" evidence="17">
    <location>
        <begin position="30"/>
        <end position="69"/>
    </location>
</feature>
<evidence type="ECO:0000256" key="8">
    <source>
        <dbReference type="ARBA" id="ARBA00023010"/>
    </source>
</evidence>
<dbReference type="InterPro" id="IPR012476">
    <property type="entry name" value="GLE1"/>
</dbReference>
<gene>
    <name evidence="18" type="ORF">PHAECO_LOCUS7859</name>
</gene>
<dbReference type="FunFam" id="1.25.40.510:FF:000001">
    <property type="entry name" value="Nucleoporin GLE1 isoform 1"/>
    <property type="match status" value="1"/>
</dbReference>
<evidence type="ECO:0000256" key="6">
    <source>
        <dbReference type="ARBA" id="ARBA00022816"/>
    </source>
</evidence>
<evidence type="ECO:0000256" key="14">
    <source>
        <dbReference type="ARBA" id="ARBA00029983"/>
    </source>
</evidence>
<feature type="coiled-coil region" evidence="16">
    <location>
        <begin position="202"/>
        <end position="239"/>
    </location>
</feature>
<evidence type="ECO:0000256" key="2">
    <source>
        <dbReference type="ARBA" id="ARBA00004567"/>
    </source>
</evidence>
<dbReference type="Proteomes" id="UP001153737">
    <property type="component" value="Chromosome 4"/>
</dbReference>
<keyword evidence="6" id="KW-0509">mRNA transport</keyword>
<keyword evidence="8" id="KW-0811">Translocation</keyword>
<dbReference type="GO" id="GO:0031369">
    <property type="term" value="F:translation initiation factor binding"/>
    <property type="evidence" value="ECO:0007669"/>
    <property type="project" value="TreeGrafter"/>
</dbReference>
<accession>A0A9P0GNQ2</accession>
<evidence type="ECO:0000256" key="17">
    <source>
        <dbReference type="SAM" id="MobiDB-lite"/>
    </source>
</evidence>
<keyword evidence="10" id="KW-0906">Nuclear pore complex</keyword>
<dbReference type="GO" id="GO:0015031">
    <property type="term" value="P:protein transport"/>
    <property type="evidence" value="ECO:0007669"/>
    <property type="project" value="UniProtKB-KW"/>
</dbReference>
<dbReference type="GO" id="GO:0016973">
    <property type="term" value="P:poly(A)+ mRNA export from nucleus"/>
    <property type="evidence" value="ECO:0007669"/>
    <property type="project" value="InterPro"/>
</dbReference>
<dbReference type="OrthoDB" id="420884at2759"/>
<keyword evidence="7" id="KW-0653">Protein transport</keyword>
<dbReference type="Pfam" id="PF07817">
    <property type="entry name" value="GLE1"/>
    <property type="match status" value="1"/>
</dbReference>
<evidence type="ECO:0000256" key="4">
    <source>
        <dbReference type="ARBA" id="ARBA00022448"/>
    </source>
</evidence>
<comment type="function">
    <text evidence="12">Required for the export of mRNAs containing poly(A) tails from the nucleus into the cytoplasm. May be involved in the terminal step of the mRNA transport through the nuclear pore complex (NPC).</text>
</comment>
<keyword evidence="5" id="KW-0963">Cytoplasm</keyword>